<keyword evidence="4" id="KW-0460">Magnesium</keyword>
<evidence type="ECO:0000256" key="4">
    <source>
        <dbReference type="ARBA" id="ARBA00022842"/>
    </source>
</evidence>
<keyword evidence="2" id="KW-0479">Metal-binding</keyword>
<dbReference type="Proteomes" id="UP000069443">
    <property type="component" value="Unassembled WGS sequence"/>
</dbReference>
<dbReference type="NCBIfam" id="TIGR01488">
    <property type="entry name" value="HAD-SF-IB"/>
    <property type="match status" value="1"/>
</dbReference>
<evidence type="ECO:0000256" key="3">
    <source>
        <dbReference type="ARBA" id="ARBA00022801"/>
    </source>
</evidence>
<comment type="caution">
    <text evidence="5">The sequence shown here is derived from an EMBL/GenBank/DDBJ whole genome shotgun (WGS) entry which is preliminary data.</text>
</comment>
<dbReference type="GO" id="GO:0046872">
    <property type="term" value="F:metal ion binding"/>
    <property type="evidence" value="ECO:0007669"/>
    <property type="project" value="UniProtKB-KW"/>
</dbReference>
<accession>A0A100WDF7</accession>
<comment type="similarity">
    <text evidence="1">Belongs to the HAD-like hydrolase superfamily. SerB family.</text>
</comment>
<protein>
    <submittedName>
        <fullName evidence="5">HAD family hydrolase</fullName>
    </submittedName>
</protein>
<dbReference type="STRING" id="228230.RMCC_2900"/>
<dbReference type="NCBIfam" id="TIGR01490">
    <property type="entry name" value="HAD-SF-IB-hyp1"/>
    <property type="match status" value="1"/>
</dbReference>
<dbReference type="SUPFAM" id="SSF56784">
    <property type="entry name" value="HAD-like"/>
    <property type="match status" value="1"/>
</dbReference>
<reference evidence="6" key="2">
    <citation type="submission" date="2016-02" db="EMBL/GenBank/DDBJ databases">
        <title>Draft genome sequence of five rapidly growing Mycobacterium species.</title>
        <authorList>
            <person name="Katahira K."/>
            <person name="Gotou Y."/>
            <person name="Iida K."/>
            <person name="Ogura Y."/>
            <person name="Hayashi T."/>
        </authorList>
    </citation>
    <scope>NUCLEOTIDE SEQUENCE [LARGE SCALE GENOMIC DNA]</scope>
    <source>
        <strain evidence="6">JCM15298</strain>
    </source>
</reference>
<reference evidence="6" key="1">
    <citation type="journal article" date="2016" name="Genome Announc.">
        <title>Draft Genome Sequences of Five Rapidly Growing Mycobacterium Species, M. thermoresistibile, M. fortuitum subsp. acetamidolyticum, M. canariasense, M. brisbanense, and M. novocastrense.</title>
        <authorList>
            <person name="Katahira K."/>
            <person name="Ogura Y."/>
            <person name="Gotoh Y."/>
            <person name="Hayashi T."/>
        </authorList>
    </citation>
    <scope>NUCLEOTIDE SEQUENCE [LARGE SCALE GENOMIC DNA]</scope>
    <source>
        <strain evidence="6">JCM15298</strain>
    </source>
</reference>
<keyword evidence="3 5" id="KW-0378">Hydrolase</keyword>
<dbReference type="Gene3D" id="1.20.1440.100">
    <property type="entry name" value="SG protein - dephosphorylation function"/>
    <property type="match status" value="1"/>
</dbReference>
<evidence type="ECO:0000256" key="2">
    <source>
        <dbReference type="ARBA" id="ARBA00022723"/>
    </source>
</evidence>
<dbReference type="GO" id="GO:0016787">
    <property type="term" value="F:hydrolase activity"/>
    <property type="evidence" value="ECO:0007669"/>
    <property type="project" value="UniProtKB-KW"/>
</dbReference>
<dbReference type="Gene3D" id="3.40.50.1000">
    <property type="entry name" value="HAD superfamily/HAD-like"/>
    <property type="match status" value="1"/>
</dbReference>
<dbReference type="AlphaFoldDB" id="A0A100WDF7"/>
<proteinExistence type="inferred from homology"/>
<dbReference type="EMBL" id="BCSY01000045">
    <property type="protein sequence ID" value="GAS95934.1"/>
    <property type="molecule type" value="Genomic_DNA"/>
</dbReference>
<dbReference type="InterPro" id="IPR036412">
    <property type="entry name" value="HAD-like_sf"/>
</dbReference>
<dbReference type="CDD" id="cd02612">
    <property type="entry name" value="HAD_PGPPase"/>
    <property type="match status" value="1"/>
</dbReference>
<dbReference type="RefSeq" id="WP_234811952.1">
    <property type="nucleotide sequence ID" value="NZ_BCSY01000045.1"/>
</dbReference>
<evidence type="ECO:0000256" key="1">
    <source>
        <dbReference type="ARBA" id="ARBA00009184"/>
    </source>
</evidence>
<dbReference type="InterPro" id="IPR050582">
    <property type="entry name" value="HAD-like_SerB"/>
</dbReference>
<evidence type="ECO:0000313" key="5">
    <source>
        <dbReference type="EMBL" id="GAS95934.1"/>
    </source>
</evidence>
<sequence length="250" mass="27373">MPADPTAQIRSAPAGPTVGAFFDLDGTLVRGFTATVHAGHRFRNRQAKFGELTGIIEASVRYKLGRMEFERLLQRAAGYLMGDSLADLEELGEQLFQRHTVSRLFPVMREVVAAHQERGHTVVMSSSALTMHAEPVARHLGIADVLCNHFDTDDDGRLTGQIVRPIIWGRNKARAVLAFSAAHGIDLSRSFGYSDGTEDLPVLEAVGHPHAVNPRPGLAAAAAQRGWPILRVSSDEGRRWVALRRRRATG</sequence>
<dbReference type="InterPro" id="IPR023214">
    <property type="entry name" value="HAD_sf"/>
</dbReference>
<name>A0A100WDF7_MYCCR</name>
<dbReference type="PANTHER" id="PTHR43344">
    <property type="entry name" value="PHOSPHOSERINE PHOSPHATASE"/>
    <property type="match status" value="1"/>
</dbReference>
<keyword evidence="6" id="KW-1185">Reference proteome</keyword>
<dbReference type="PANTHER" id="PTHR43344:SF13">
    <property type="entry name" value="PHOSPHATASE RV3661-RELATED"/>
    <property type="match status" value="1"/>
</dbReference>
<organism evidence="5 6">
    <name type="scientific">Mycolicibacterium canariasense</name>
    <name type="common">Mycobacterium canariasense</name>
    <dbReference type="NCBI Taxonomy" id="228230"/>
    <lineage>
        <taxon>Bacteria</taxon>
        <taxon>Bacillati</taxon>
        <taxon>Actinomycetota</taxon>
        <taxon>Actinomycetes</taxon>
        <taxon>Mycobacteriales</taxon>
        <taxon>Mycobacteriaceae</taxon>
        <taxon>Mycolicibacterium</taxon>
    </lineage>
</organism>
<gene>
    <name evidence="5" type="ORF">RMCC_2900</name>
</gene>
<evidence type="ECO:0000313" key="6">
    <source>
        <dbReference type="Proteomes" id="UP000069443"/>
    </source>
</evidence>
<dbReference type="InterPro" id="IPR006385">
    <property type="entry name" value="HAD_hydro_SerB1"/>
</dbReference>
<dbReference type="Pfam" id="PF12710">
    <property type="entry name" value="HAD"/>
    <property type="match status" value="1"/>
</dbReference>